<sequence length="252" mass="29579">MTAISNCGELFVGTSGWSYQHWSGCFYPSEVQPAQYLEYYITQFDCVELNASFYHLPFKATVAGWMRRTPESFRFCTKMSRFITHQKRLVNCDQALENYFQTFDCLKPKLGPVLVQLPPNFHYDKELSIHFADLLRNRHPDYHFAVEIRDGSWLNDDFFDLLSRYSLGFVISDAGGKFPFAEIVTSDFVYIRFHGREQLYASDYTMSDLVFYAEKIRCWLNEGKDVWAFFNNDYGGFAPKNALKIRELVYLQ</sequence>
<keyword evidence="2" id="KW-1185">Reference proteome</keyword>
<gene>
    <name evidence="1" type="ORF">PJIAN_4292</name>
</gene>
<evidence type="ECO:0000313" key="2">
    <source>
        <dbReference type="Proteomes" id="UP000076586"/>
    </source>
</evidence>
<comment type="caution">
    <text evidence="1">The sequence shown here is derived from an EMBL/GenBank/DDBJ whole genome shotgun (WGS) entry which is preliminary data.</text>
</comment>
<dbReference type="OrthoDB" id="9780310at2"/>
<evidence type="ECO:0008006" key="3">
    <source>
        <dbReference type="Google" id="ProtNLM"/>
    </source>
</evidence>
<dbReference type="EMBL" id="BDCR01000004">
    <property type="protein sequence ID" value="GAT63751.1"/>
    <property type="molecule type" value="Genomic_DNA"/>
</dbReference>
<name>A0A171AHQ0_9BACT</name>
<dbReference type="AlphaFoldDB" id="A0A171AHQ0"/>
<reference evidence="2" key="1">
    <citation type="submission" date="2016-04" db="EMBL/GenBank/DDBJ databases">
        <title>Draft genome sequence of Paludibacter jiangxiensis strain NM7.</title>
        <authorList>
            <person name="Qiu Y."/>
            <person name="Matsuura N."/>
            <person name="Ohashi A."/>
            <person name="Tourlousse M.D."/>
            <person name="Sekiguchi Y."/>
        </authorList>
    </citation>
    <scope>NUCLEOTIDE SEQUENCE [LARGE SCALE GENOMIC DNA]</scope>
    <source>
        <strain evidence="2">NM7</strain>
    </source>
</reference>
<dbReference type="PANTHER" id="PTHR30348">
    <property type="entry name" value="UNCHARACTERIZED PROTEIN YECE"/>
    <property type="match status" value="1"/>
</dbReference>
<dbReference type="RefSeq" id="WP_068705240.1">
    <property type="nucleotide sequence ID" value="NZ_BDCR01000004.1"/>
</dbReference>
<dbReference type="PANTHER" id="PTHR30348:SF4">
    <property type="entry name" value="DUF72 DOMAIN-CONTAINING PROTEIN"/>
    <property type="match status" value="1"/>
</dbReference>
<organism evidence="1 2">
    <name type="scientific">Paludibacter jiangxiensis</name>
    <dbReference type="NCBI Taxonomy" id="681398"/>
    <lineage>
        <taxon>Bacteria</taxon>
        <taxon>Pseudomonadati</taxon>
        <taxon>Bacteroidota</taxon>
        <taxon>Bacteroidia</taxon>
        <taxon>Bacteroidales</taxon>
        <taxon>Paludibacteraceae</taxon>
        <taxon>Paludibacter</taxon>
    </lineage>
</organism>
<dbReference type="Pfam" id="PF01904">
    <property type="entry name" value="DUF72"/>
    <property type="match status" value="1"/>
</dbReference>
<dbReference type="STRING" id="681398.PJIAN_4292"/>
<proteinExistence type="predicted"/>
<reference evidence="2" key="2">
    <citation type="journal article" date="2017" name="Genome Announc.">
        <title>Draft genome sequence of Paludibacter jiangxiensis NM7(T), a propionate-producing fermentative bacterium.</title>
        <authorList>
            <person name="Qiu Y.-L."/>
            <person name="Tourlousse D.M."/>
            <person name="Matsuura N."/>
            <person name="Ohashi A."/>
            <person name="Sekiguchi Y."/>
        </authorList>
    </citation>
    <scope>NUCLEOTIDE SEQUENCE [LARGE SCALE GENOMIC DNA]</scope>
    <source>
        <strain evidence="2">NM7</strain>
    </source>
</reference>
<dbReference type="Proteomes" id="UP000076586">
    <property type="component" value="Unassembled WGS sequence"/>
</dbReference>
<dbReference type="SUPFAM" id="SSF117396">
    <property type="entry name" value="TM1631-like"/>
    <property type="match status" value="1"/>
</dbReference>
<evidence type="ECO:0000313" key="1">
    <source>
        <dbReference type="EMBL" id="GAT63751.1"/>
    </source>
</evidence>
<dbReference type="InterPro" id="IPR002763">
    <property type="entry name" value="DUF72"/>
</dbReference>
<accession>A0A171AHQ0</accession>
<protein>
    <recommendedName>
        <fullName evidence="3">DUF72 domain-containing protein</fullName>
    </recommendedName>
</protein>
<dbReference type="Gene3D" id="3.20.20.410">
    <property type="entry name" value="Protein of unknown function UPF0759"/>
    <property type="match status" value="1"/>
</dbReference>
<dbReference type="InterPro" id="IPR036520">
    <property type="entry name" value="UPF0759_sf"/>
</dbReference>